<dbReference type="RefSeq" id="WP_379893210.1">
    <property type="nucleotide sequence ID" value="NZ_CBCSCT010000019.1"/>
</dbReference>
<dbReference type="EMBL" id="JBHSQV010000034">
    <property type="protein sequence ID" value="MFC5985914.1"/>
    <property type="molecule type" value="Genomic_DNA"/>
</dbReference>
<comment type="caution">
    <text evidence="3">The sequence shown here is derived from an EMBL/GenBank/DDBJ whole genome shotgun (WGS) entry which is preliminary data.</text>
</comment>
<name>A0ABW1ILM3_9BACL</name>
<dbReference type="Proteomes" id="UP001596250">
    <property type="component" value="Unassembled WGS sequence"/>
</dbReference>
<keyword evidence="2" id="KW-0749">Sporulation</keyword>
<keyword evidence="1 3" id="KW-0808">Transferase</keyword>
<dbReference type="GO" id="GO:0003810">
    <property type="term" value="F:protein-glutamine gamma-glutamyltransferase activity"/>
    <property type="evidence" value="ECO:0007669"/>
    <property type="project" value="UniProtKB-EC"/>
</dbReference>
<protein>
    <submittedName>
        <fullName evidence="3">Protein-glutamine gamma-glutamyltransferase</fullName>
        <ecNumber evidence="3">2.3.2.13</ecNumber>
    </submittedName>
</protein>
<dbReference type="NCBIfam" id="NF002869">
    <property type="entry name" value="PRK03187.1"/>
    <property type="match status" value="1"/>
</dbReference>
<evidence type="ECO:0000256" key="1">
    <source>
        <dbReference type="ARBA" id="ARBA00022679"/>
    </source>
</evidence>
<keyword evidence="3" id="KW-0012">Acyltransferase</keyword>
<dbReference type="HAMAP" id="MF_00727">
    <property type="entry name" value="Tgl"/>
    <property type="match status" value="1"/>
</dbReference>
<evidence type="ECO:0000313" key="4">
    <source>
        <dbReference type="Proteomes" id="UP001596250"/>
    </source>
</evidence>
<keyword evidence="4" id="KW-1185">Reference proteome</keyword>
<organism evidence="3 4">
    <name type="scientific">Marinicrinis lubricantis</name>
    <dbReference type="NCBI Taxonomy" id="2086470"/>
    <lineage>
        <taxon>Bacteria</taxon>
        <taxon>Bacillati</taxon>
        <taxon>Bacillota</taxon>
        <taxon>Bacilli</taxon>
        <taxon>Bacillales</taxon>
        <taxon>Paenibacillaceae</taxon>
    </lineage>
</organism>
<sequence length="277" mass="31442">MIRIFGADRPIQTADVAALKPLSPVEAHILERMTHSQEIVIYNHMDELVFELLLRNAIVSASHELNRSGAAFTVFADSRCNPVYWTRTPNGGFQLNPGASPSAAIADIFMNGHSYGFECATAIVIVFYRACQTVLGDNVFDTLFAGLYLRDWQHDKDLRLTTRKYMLYLPGDVHYIKNPDHDPSKPEWQGENIVDLGFDMYYGHGIGIRGLDEMIEMLNRLRYPGATQSAYLLDQATRPGYRYLSQFYKPHPDQSTRLQPFIEKYITAKVGQSLSIL</sequence>
<dbReference type="Pfam" id="PF20085">
    <property type="entry name" value="TGL"/>
    <property type="match status" value="1"/>
</dbReference>
<evidence type="ECO:0000313" key="3">
    <source>
        <dbReference type="EMBL" id="MFC5985914.1"/>
    </source>
</evidence>
<dbReference type="InterPro" id="IPR020916">
    <property type="entry name" value="Gln_gamma-glutamylTfrase_bac"/>
</dbReference>
<accession>A0ABW1ILM3</accession>
<proteinExistence type="inferred from homology"/>
<dbReference type="EC" id="2.3.2.13" evidence="3"/>
<gene>
    <name evidence="3" type="ORF">ACFPXP_05645</name>
</gene>
<evidence type="ECO:0000256" key="2">
    <source>
        <dbReference type="ARBA" id="ARBA00022969"/>
    </source>
</evidence>
<reference evidence="4" key="1">
    <citation type="journal article" date="2019" name="Int. J. Syst. Evol. Microbiol.">
        <title>The Global Catalogue of Microorganisms (GCM) 10K type strain sequencing project: providing services to taxonomists for standard genome sequencing and annotation.</title>
        <authorList>
            <consortium name="The Broad Institute Genomics Platform"/>
            <consortium name="The Broad Institute Genome Sequencing Center for Infectious Disease"/>
            <person name="Wu L."/>
            <person name="Ma J."/>
        </authorList>
    </citation>
    <scope>NUCLEOTIDE SEQUENCE [LARGE SCALE GENOMIC DNA]</scope>
    <source>
        <strain evidence="4">CCM 8749</strain>
    </source>
</reference>